<dbReference type="InterPro" id="IPR014710">
    <property type="entry name" value="RmlC-like_jellyroll"/>
</dbReference>
<dbReference type="OrthoDB" id="9810708at2"/>
<gene>
    <name evidence="3" type="ORF">BN8_03732</name>
</gene>
<dbReference type="InterPro" id="IPR036259">
    <property type="entry name" value="MFS_trans_sf"/>
</dbReference>
<keyword evidence="1" id="KW-0472">Membrane</keyword>
<dbReference type="CDD" id="cd06174">
    <property type="entry name" value="MFS"/>
    <property type="match status" value="1"/>
</dbReference>
<feature type="transmembrane region" description="Helical" evidence="1">
    <location>
        <begin position="35"/>
        <end position="58"/>
    </location>
</feature>
<organism evidence="3 4">
    <name type="scientific">Fibrisoma limi BUZ 3</name>
    <dbReference type="NCBI Taxonomy" id="1185876"/>
    <lineage>
        <taxon>Bacteria</taxon>
        <taxon>Pseudomonadati</taxon>
        <taxon>Bacteroidota</taxon>
        <taxon>Cytophagia</taxon>
        <taxon>Cytophagales</taxon>
        <taxon>Spirosomataceae</taxon>
        <taxon>Fibrisoma</taxon>
    </lineage>
</organism>
<dbReference type="CDD" id="cd00038">
    <property type="entry name" value="CAP_ED"/>
    <property type="match status" value="1"/>
</dbReference>
<feature type="transmembrane region" description="Helical" evidence="1">
    <location>
        <begin position="276"/>
        <end position="298"/>
    </location>
</feature>
<dbReference type="PROSITE" id="PS50042">
    <property type="entry name" value="CNMP_BINDING_3"/>
    <property type="match status" value="1"/>
</dbReference>
<feature type="transmembrane region" description="Helical" evidence="1">
    <location>
        <begin position="385"/>
        <end position="402"/>
    </location>
</feature>
<feature type="transmembrane region" description="Helical" evidence="1">
    <location>
        <begin position="158"/>
        <end position="180"/>
    </location>
</feature>
<accession>I2GKX4</accession>
<feature type="transmembrane region" description="Helical" evidence="1">
    <location>
        <begin position="186"/>
        <end position="204"/>
    </location>
</feature>
<dbReference type="Gene3D" id="2.60.120.10">
    <property type="entry name" value="Jelly Rolls"/>
    <property type="match status" value="1"/>
</dbReference>
<dbReference type="PRINTS" id="PR00103">
    <property type="entry name" value="CAMPKINASE"/>
</dbReference>
<dbReference type="InterPro" id="IPR016024">
    <property type="entry name" value="ARM-type_fold"/>
</dbReference>
<proteinExistence type="predicted"/>
<feature type="transmembrane region" description="Helical" evidence="1">
    <location>
        <begin position="64"/>
        <end position="84"/>
    </location>
</feature>
<evidence type="ECO:0000313" key="4">
    <source>
        <dbReference type="Proteomes" id="UP000009309"/>
    </source>
</evidence>
<protein>
    <submittedName>
        <fullName evidence="3">Putative transcriptional regulator, Crp/Fnr family</fullName>
    </submittedName>
</protein>
<dbReference type="InterPro" id="IPR011989">
    <property type="entry name" value="ARM-like"/>
</dbReference>
<dbReference type="Gene3D" id="1.25.10.10">
    <property type="entry name" value="Leucine-rich Repeat Variant"/>
    <property type="match status" value="1"/>
</dbReference>
<feature type="transmembrane region" description="Helical" evidence="1">
    <location>
        <begin position="234"/>
        <end position="256"/>
    </location>
</feature>
<sequence length="1086" mass="120677">MDAGVNNVIETPSQMSRIQRALGVRQEETRTVGLFFLHNFLLGIGTILVYVAANAILLENNPEASLPIAYIASAIAMIAVGKLYEYVEHHLLLSRLAGRVLIAVVAMTAVIGVLVIVGHSVTAAVAIMVGYRLIYLLTNLEFWGVSAVVFDTRQSKRLFSVISSGDMPAKAMGAILAVLVHAHTDILRLLVVAFVAFGAALYTLRLTIQSHEVHAPHRPARVVKRARPRFVERLFGGSELVFMMCLSVATIATVATQIEYNFFVNVKHRFHAQEDVIRYVGIVLALTYGVAMIVKLLLSRHALDRFGVRRSLLVLPLTALVGLLALEALTAVQTDTTRLLIYFCGLYLVFEVARRSLFDPVFLVLFQPLSPQQRLHGHTLAKGMYEPLGIGLAGVLLYIIHALPALEFWMPVAWIALMITALVLLQRTYRHYVTELNDAIARRFLESDQIAIPTEALNRVADTLQSANPDEVVAAIGWLERHNPPQLGKQTPMLLNHPTAAVRRRTLDATATLDWPVPTQLLYHQALYDTEPTLRERASYLISRRADTEVSMLAPLLHHSDIAIRQGAIRGTLEIQPANADALGSLTALTKESAVSSLKAALSVVQALRLTAYVPFVRNCMTHTDTSLVKTALQTAGVLRDPDLTQRLIDRLSDGTYGRTAANSLKAMGADVLPLLTRTVEGTPDRLVATRIASICEGIRTNQSRQLLTKLANQPTLAVRATALRALSRFGRHPADDELFEHFVDQEINLAQRLLHGSYGEDAELTDTLDYELTLLLQRLFYALEQLHDRNVIDSVRIGVAHPSRERRANALERLDNLVPRPVYQTMQALIDDQPRAERIRLIDAALEPFHEQKAILPFIIEQGQTLFSDWTVSVALRRWTPGVSPASTILHYLDAIPLLQDSVVAAVQHLQTQQPRNYSELLKRFPDLSSRFMSHSTEAHSRIPEIELIMVLKGTSLFAQTPENVLSSIAPIMNEVSYAEGQTVFNKGDLGSSMFVIYAGEIGIYDSGKQLARFKRGDFFGELALLDAEARSATAEALTDVRLLRIDQEDFYDLMEERGEVLRSIVRTLCQRIRVLNQTVTRPVG</sequence>
<dbReference type="SMART" id="SM00100">
    <property type="entry name" value="cNMP"/>
    <property type="match status" value="1"/>
</dbReference>
<dbReference type="STRING" id="1185876.BN8_03732"/>
<dbReference type="eggNOG" id="COG3202">
    <property type="taxonomic scope" value="Bacteria"/>
</dbReference>
<dbReference type="PANTHER" id="PTHR23011">
    <property type="entry name" value="CYCLIC NUCLEOTIDE-BINDING DOMAIN CONTAINING PROTEIN"/>
    <property type="match status" value="1"/>
</dbReference>
<dbReference type="PROSITE" id="PS00889">
    <property type="entry name" value="CNMP_BINDING_2"/>
    <property type="match status" value="1"/>
</dbReference>
<feature type="transmembrane region" description="Helical" evidence="1">
    <location>
        <begin position="408"/>
        <end position="425"/>
    </location>
</feature>
<evidence type="ECO:0000259" key="2">
    <source>
        <dbReference type="PROSITE" id="PS50042"/>
    </source>
</evidence>
<feature type="domain" description="Cyclic nucleotide-binding" evidence="2">
    <location>
        <begin position="958"/>
        <end position="1073"/>
    </location>
</feature>
<dbReference type="RefSeq" id="WP_009283128.1">
    <property type="nucleotide sequence ID" value="NZ_CAIT01000007.1"/>
</dbReference>
<feature type="transmembrane region" description="Helical" evidence="1">
    <location>
        <begin position="310"/>
        <end position="333"/>
    </location>
</feature>
<evidence type="ECO:0000313" key="3">
    <source>
        <dbReference type="EMBL" id="CCH54550.1"/>
    </source>
</evidence>
<comment type="caution">
    <text evidence="3">The sequence shown here is derived from an EMBL/GenBank/DDBJ whole genome shotgun (WGS) entry which is preliminary data.</text>
</comment>
<dbReference type="EMBL" id="CAIT01000007">
    <property type="protein sequence ID" value="CCH54550.1"/>
    <property type="molecule type" value="Genomic_DNA"/>
</dbReference>
<evidence type="ECO:0000256" key="1">
    <source>
        <dbReference type="SAM" id="Phobius"/>
    </source>
</evidence>
<dbReference type="InterPro" id="IPR018488">
    <property type="entry name" value="cNMP-bd_CS"/>
</dbReference>
<feature type="transmembrane region" description="Helical" evidence="1">
    <location>
        <begin position="96"/>
        <end position="117"/>
    </location>
</feature>
<dbReference type="PANTHER" id="PTHR23011:SF28">
    <property type="entry name" value="CYCLIC NUCLEOTIDE-BINDING DOMAIN CONTAINING PROTEIN"/>
    <property type="match status" value="1"/>
</dbReference>
<dbReference type="InterPro" id="IPR000595">
    <property type="entry name" value="cNMP-bd_dom"/>
</dbReference>
<dbReference type="InterPro" id="IPR018490">
    <property type="entry name" value="cNMP-bd_dom_sf"/>
</dbReference>
<dbReference type="SUPFAM" id="SSF103473">
    <property type="entry name" value="MFS general substrate transporter"/>
    <property type="match status" value="1"/>
</dbReference>
<dbReference type="AlphaFoldDB" id="I2GKX4"/>
<name>I2GKX4_9BACT</name>
<dbReference type="eggNOG" id="COG0664">
    <property type="taxonomic scope" value="Bacteria"/>
</dbReference>
<dbReference type="Pfam" id="PF00027">
    <property type="entry name" value="cNMP_binding"/>
    <property type="match status" value="1"/>
</dbReference>
<keyword evidence="4" id="KW-1185">Reference proteome</keyword>
<feature type="transmembrane region" description="Helical" evidence="1">
    <location>
        <begin position="123"/>
        <end position="146"/>
    </location>
</feature>
<dbReference type="Proteomes" id="UP000009309">
    <property type="component" value="Unassembled WGS sequence"/>
</dbReference>
<keyword evidence="1" id="KW-1133">Transmembrane helix</keyword>
<reference evidence="3 4" key="1">
    <citation type="journal article" date="2012" name="J. Bacteriol.">
        <title>Genome Sequence of the Filamentous Bacterium Fibrisoma limi BUZ 3T.</title>
        <authorList>
            <person name="Filippini M."/>
            <person name="Qi W."/>
            <person name="Jaenicke S."/>
            <person name="Goesmann A."/>
            <person name="Smits T.H."/>
            <person name="Bagheri H.C."/>
        </authorList>
    </citation>
    <scope>NUCLEOTIDE SEQUENCE [LARGE SCALE GENOMIC DNA]</scope>
    <source>
        <strain evidence="4">BUZ 3T</strain>
    </source>
</reference>
<keyword evidence="1" id="KW-0812">Transmembrane</keyword>
<dbReference type="SUPFAM" id="SSF51206">
    <property type="entry name" value="cAMP-binding domain-like"/>
    <property type="match status" value="1"/>
</dbReference>
<dbReference type="SUPFAM" id="SSF48371">
    <property type="entry name" value="ARM repeat"/>
    <property type="match status" value="1"/>
</dbReference>